<gene>
    <name evidence="9" type="ORF">ADL29_29730</name>
</gene>
<keyword evidence="4" id="KW-0646">Protease inhibitor</keyword>
<dbReference type="InterPro" id="IPR023549">
    <property type="entry name" value="Subtilisin_inhibitor"/>
</dbReference>
<dbReference type="EMBL" id="LGKG01000162">
    <property type="protein sequence ID" value="KPC60457.1"/>
    <property type="molecule type" value="Genomic_DNA"/>
</dbReference>
<dbReference type="AlphaFoldDB" id="A0A0N0XV16"/>
<keyword evidence="3" id="KW-0964">Secreted</keyword>
<evidence type="ECO:0000259" key="8">
    <source>
        <dbReference type="Pfam" id="PF00720"/>
    </source>
</evidence>
<dbReference type="Pfam" id="PF00720">
    <property type="entry name" value="SSI"/>
    <property type="match status" value="1"/>
</dbReference>
<accession>A0A0N0XV16</accession>
<dbReference type="Gene3D" id="3.30.350.10">
    <property type="entry name" value="Subtilisin inhibitor-like"/>
    <property type="match status" value="1"/>
</dbReference>
<keyword evidence="7" id="KW-0732">Signal</keyword>
<dbReference type="GO" id="GO:0005576">
    <property type="term" value="C:extracellular region"/>
    <property type="evidence" value="ECO:0007669"/>
    <property type="project" value="UniProtKB-SubCell"/>
</dbReference>
<dbReference type="SUPFAM" id="SSF55399">
    <property type="entry name" value="Subtilisin inhibitor"/>
    <property type="match status" value="1"/>
</dbReference>
<feature type="chain" id="PRO_5039540405" description="Subtilisin inhibitor domain-containing protein" evidence="7">
    <location>
        <begin position="23"/>
        <end position="134"/>
    </location>
</feature>
<evidence type="ECO:0000256" key="2">
    <source>
        <dbReference type="ARBA" id="ARBA00010472"/>
    </source>
</evidence>
<feature type="domain" description="Subtilisin inhibitor" evidence="8">
    <location>
        <begin position="40"/>
        <end position="120"/>
    </location>
</feature>
<evidence type="ECO:0000256" key="5">
    <source>
        <dbReference type="ARBA" id="ARBA00022900"/>
    </source>
</evidence>
<keyword evidence="10" id="KW-1185">Reference proteome</keyword>
<evidence type="ECO:0000313" key="10">
    <source>
        <dbReference type="Proteomes" id="UP000037982"/>
    </source>
</evidence>
<dbReference type="Proteomes" id="UP000037982">
    <property type="component" value="Unassembled WGS sequence"/>
</dbReference>
<evidence type="ECO:0000256" key="6">
    <source>
        <dbReference type="ARBA" id="ARBA00023157"/>
    </source>
</evidence>
<evidence type="ECO:0000256" key="3">
    <source>
        <dbReference type="ARBA" id="ARBA00022525"/>
    </source>
</evidence>
<name>A0A0N0XV16_9ACTN</name>
<dbReference type="InterPro" id="IPR036819">
    <property type="entry name" value="Subtilisin_inhibitor-like_sf"/>
</dbReference>
<dbReference type="RefSeq" id="WP_053926637.1">
    <property type="nucleotide sequence ID" value="NZ_LGKG01000162.1"/>
</dbReference>
<reference evidence="10" key="1">
    <citation type="submission" date="2015-07" db="EMBL/GenBank/DDBJ databases">
        <authorList>
            <person name="Ju K.-S."/>
            <person name="Doroghazi J.R."/>
            <person name="Metcalf W.W."/>
        </authorList>
    </citation>
    <scope>NUCLEOTIDE SEQUENCE [LARGE SCALE GENOMIC DNA]</scope>
    <source>
        <strain evidence="10">NRRL ISP-5002</strain>
    </source>
</reference>
<comment type="caution">
    <text evidence="9">The sequence shown here is derived from an EMBL/GenBank/DDBJ whole genome shotgun (WGS) entry which is preliminary data.</text>
</comment>
<evidence type="ECO:0000256" key="7">
    <source>
        <dbReference type="SAM" id="SignalP"/>
    </source>
</evidence>
<evidence type="ECO:0000256" key="1">
    <source>
        <dbReference type="ARBA" id="ARBA00004613"/>
    </source>
</evidence>
<comment type="similarity">
    <text evidence="2">Belongs to the protease inhibitor I16 (SSI) family.</text>
</comment>
<protein>
    <recommendedName>
        <fullName evidence="8">Subtilisin inhibitor domain-containing protein</fullName>
    </recommendedName>
</protein>
<proteinExistence type="inferred from homology"/>
<keyword evidence="6" id="KW-1015">Disulfide bond</keyword>
<sequence>MPKARRALRAAALTAAVLGALAVAPGGPAAAVEPPRRGLFLTVSGAGNTWIRGVLLVCPDSRGTHPHGAAACAALTEADGDLDELPATPRPCTKQYDPITVEATGEWRGRPVAWRKSFPNACVLDSDTGAVFRF</sequence>
<dbReference type="GO" id="GO:0004867">
    <property type="term" value="F:serine-type endopeptidase inhibitor activity"/>
    <property type="evidence" value="ECO:0007669"/>
    <property type="project" value="UniProtKB-KW"/>
</dbReference>
<feature type="signal peptide" evidence="7">
    <location>
        <begin position="1"/>
        <end position="22"/>
    </location>
</feature>
<keyword evidence="5" id="KW-0722">Serine protease inhibitor</keyword>
<evidence type="ECO:0000256" key="4">
    <source>
        <dbReference type="ARBA" id="ARBA00022690"/>
    </source>
</evidence>
<dbReference type="InterPro" id="IPR006311">
    <property type="entry name" value="TAT_signal"/>
</dbReference>
<comment type="subcellular location">
    <subcellularLocation>
        <location evidence="1">Secreted</location>
    </subcellularLocation>
</comment>
<dbReference type="PROSITE" id="PS51318">
    <property type="entry name" value="TAT"/>
    <property type="match status" value="1"/>
</dbReference>
<organism evidence="9 10">
    <name type="scientific">Streptomyces chattanoogensis</name>
    <dbReference type="NCBI Taxonomy" id="66876"/>
    <lineage>
        <taxon>Bacteria</taxon>
        <taxon>Bacillati</taxon>
        <taxon>Actinomycetota</taxon>
        <taxon>Actinomycetes</taxon>
        <taxon>Kitasatosporales</taxon>
        <taxon>Streptomycetaceae</taxon>
        <taxon>Streptomyces</taxon>
    </lineage>
</organism>
<evidence type="ECO:0000313" key="9">
    <source>
        <dbReference type="EMBL" id="KPC60457.1"/>
    </source>
</evidence>
<dbReference type="PATRIC" id="fig|66876.3.peg.6521"/>